<protein>
    <recommendedName>
        <fullName evidence="6">Gnk2-homologous domain-containing protein</fullName>
    </recommendedName>
</protein>
<name>A0AAN7I5B7_QUERU</name>
<evidence type="ECO:0000256" key="2">
    <source>
        <dbReference type="ARBA" id="ARBA00022525"/>
    </source>
</evidence>
<evidence type="ECO:0000256" key="1">
    <source>
        <dbReference type="ARBA" id="ARBA00004613"/>
    </source>
</evidence>
<dbReference type="PANTHER" id="PTHR32411">
    <property type="entry name" value="CYSTEINE-RICH REPEAT SECRETORY PROTEIN 38-RELATED"/>
    <property type="match status" value="1"/>
</dbReference>
<evidence type="ECO:0000256" key="5">
    <source>
        <dbReference type="ARBA" id="ARBA00038515"/>
    </source>
</evidence>
<feature type="domain" description="Gnk2-homologous" evidence="6">
    <location>
        <begin position="37"/>
        <end position="140"/>
    </location>
</feature>
<dbReference type="EMBL" id="JAXUIC010000011">
    <property type="protein sequence ID" value="KAK4564452.1"/>
    <property type="molecule type" value="Genomic_DNA"/>
</dbReference>
<dbReference type="GO" id="GO:0005576">
    <property type="term" value="C:extracellular region"/>
    <property type="evidence" value="ECO:0007669"/>
    <property type="project" value="UniProtKB-SubCell"/>
</dbReference>
<sequence>MNSLASWSTTGQKVQSGNTVCSRLELATQSSHKAKSPTNSILKNLTLRIPFSLHSYELNLNNLLGNLYNQTPPQGFGLISVGISPNQAYGLSLCRGDVRATDCQTFVNEASSEIPHLCPYNKGAILWYDNCLLKYLNTDFFHQIDNQNQFSLWNPQNASNTTTFTNQTRELLSLLAVEATLTPELYAVGELDVAVGGSNKLCGLVQCTRDLSSSDCFKCLDGIIGELPNCCNGKIGGRVVTGSCNIRHEIYPFFSF</sequence>
<dbReference type="PROSITE" id="PS51473">
    <property type="entry name" value="GNK2"/>
    <property type="match status" value="2"/>
</dbReference>
<dbReference type="Gene3D" id="3.30.430.20">
    <property type="entry name" value="Gnk2 domain, C-X8-C-X2-C motif"/>
    <property type="match status" value="2"/>
</dbReference>
<evidence type="ECO:0000256" key="3">
    <source>
        <dbReference type="ARBA" id="ARBA00022729"/>
    </source>
</evidence>
<dbReference type="InterPro" id="IPR050581">
    <property type="entry name" value="CRR_secretory_protein"/>
</dbReference>
<organism evidence="7 8">
    <name type="scientific">Quercus rubra</name>
    <name type="common">Northern red oak</name>
    <name type="synonym">Quercus borealis</name>
    <dbReference type="NCBI Taxonomy" id="3512"/>
    <lineage>
        <taxon>Eukaryota</taxon>
        <taxon>Viridiplantae</taxon>
        <taxon>Streptophyta</taxon>
        <taxon>Embryophyta</taxon>
        <taxon>Tracheophyta</taxon>
        <taxon>Spermatophyta</taxon>
        <taxon>Magnoliopsida</taxon>
        <taxon>eudicotyledons</taxon>
        <taxon>Gunneridae</taxon>
        <taxon>Pentapetalae</taxon>
        <taxon>rosids</taxon>
        <taxon>fabids</taxon>
        <taxon>Fagales</taxon>
        <taxon>Fagaceae</taxon>
        <taxon>Quercus</taxon>
    </lineage>
</organism>
<dbReference type="PANTHER" id="PTHR32411:SF43">
    <property type="entry name" value="CYSTEINE-RICH REPEAT SECRETORY PROTEIN 38"/>
    <property type="match status" value="1"/>
</dbReference>
<comment type="caution">
    <text evidence="7">The sequence shown here is derived from an EMBL/GenBank/DDBJ whole genome shotgun (WGS) entry which is preliminary data.</text>
</comment>
<reference evidence="7 8" key="1">
    <citation type="journal article" date="2023" name="G3 (Bethesda)">
        <title>A haplotype-resolved chromosome-scale genome for Quercus rubra L. provides insights into the genetics of adaptive traits for red oak species.</title>
        <authorList>
            <person name="Kapoor B."/>
            <person name="Jenkins J."/>
            <person name="Schmutz J."/>
            <person name="Zhebentyayeva T."/>
            <person name="Kuelheim C."/>
            <person name="Coggeshall M."/>
            <person name="Heim C."/>
            <person name="Lasky J.R."/>
            <person name="Leites L."/>
            <person name="Islam-Faridi N."/>
            <person name="Romero-Severson J."/>
            <person name="DeLeo V.L."/>
            <person name="Lucas S.M."/>
            <person name="Lazic D."/>
            <person name="Gailing O."/>
            <person name="Carlson J."/>
            <person name="Staton M."/>
        </authorList>
    </citation>
    <scope>NUCLEOTIDE SEQUENCE [LARGE SCALE GENOMIC DNA]</scope>
    <source>
        <strain evidence="7">Pseudo-F2</strain>
    </source>
</reference>
<comment type="subcellular location">
    <subcellularLocation>
        <location evidence="1">Secreted</location>
    </subcellularLocation>
</comment>
<evidence type="ECO:0000313" key="8">
    <source>
        <dbReference type="Proteomes" id="UP001324115"/>
    </source>
</evidence>
<dbReference type="CDD" id="cd23509">
    <property type="entry name" value="Gnk2-like"/>
    <property type="match status" value="2"/>
</dbReference>
<comment type="similarity">
    <text evidence="5">Belongs to the cysteine-rich repeat secretory protein family.</text>
</comment>
<keyword evidence="2" id="KW-0964">Secreted</keyword>
<evidence type="ECO:0000313" key="7">
    <source>
        <dbReference type="EMBL" id="KAK4564452.1"/>
    </source>
</evidence>
<keyword evidence="3" id="KW-0732">Signal</keyword>
<keyword evidence="4" id="KW-0677">Repeat</keyword>
<dbReference type="Pfam" id="PF01657">
    <property type="entry name" value="Stress-antifung"/>
    <property type="match status" value="2"/>
</dbReference>
<keyword evidence="8" id="KW-1185">Reference proteome</keyword>
<feature type="domain" description="Gnk2-homologous" evidence="6">
    <location>
        <begin position="146"/>
        <end position="253"/>
    </location>
</feature>
<dbReference type="AlphaFoldDB" id="A0AAN7I5B7"/>
<gene>
    <name evidence="7" type="ORF">RGQ29_006489</name>
</gene>
<evidence type="ECO:0000256" key="4">
    <source>
        <dbReference type="ARBA" id="ARBA00022737"/>
    </source>
</evidence>
<dbReference type="InterPro" id="IPR038408">
    <property type="entry name" value="GNK2_sf"/>
</dbReference>
<dbReference type="Proteomes" id="UP001324115">
    <property type="component" value="Unassembled WGS sequence"/>
</dbReference>
<dbReference type="InterPro" id="IPR002902">
    <property type="entry name" value="GNK2"/>
</dbReference>
<accession>A0AAN7I5B7</accession>
<evidence type="ECO:0000259" key="6">
    <source>
        <dbReference type="PROSITE" id="PS51473"/>
    </source>
</evidence>
<proteinExistence type="inferred from homology"/>
<dbReference type="FunFam" id="3.30.430.20:FF:000002">
    <property type="entry name" value="Cysteine-rich receptor-like protein kinase 10"/>
    <property type="match status" value="1"/>
</dbReference>